<evidence type="ECO:0000259" key="4">
    <source>
        <dbReference type="SMART" id="SM00382"/>
    </source>
</evidence>
<dbReference type="Proteomes" id="UP001431010">
    <property type="component" value="Chromosome"/>
</dbReference>
<dbReference type="SMART" id="SM00382">
    <property type="entry name" value="AAA"/>
    <property type="match status" value="1"/>
</dbReference>
<dbReference type="InterPro" id="IPR003959">
    <property type="entry name" value="ATPase_AAA_core"/>
</dbReference>
<dbReference type="EMBL" id="CP088156">
    <property type="protein sequence ID" value="UFZ05157.1"/>
    <property type="molecule type" value="Genomic_DNA"/>
</dbReference>
<evidence type="ECO:0000313" key="6">
    <source>
        <dbReference type="Proteomes" id="UP001431010"/>
    </source>
</evidence>
<feature type="domain" description="AAA+ ATPase" evidence="4">
    <location>
        <begin position="252"/>
        <end position="384"/>
    </location>
</feature>
<evidence type="ECO:0000256" key="3">
    <source>
        <dbReference type="ARBA" id="ARBA00022840"/>
    </source>
</evidence>
<dbReference type="InterPro" id="IPR003593">
    <property type="entry name" value="AAA+_ATPase"/>
</dbReference>
<dbReference type="Pfam" id="PF00004">
    <property type="entry name" value="AAA"/>
    <property type="match status" value="1"/>
</dbReference>
<keyword evidence="6" id="KW-1185">Reference proteome</keyword>
<dbReference type="Gene3D" id="3.40.50.300">
    <property type="entry name" value="P-loop containing nucleotide triphosphate hydrolases"/>
    <property type="match status" value="1"/>
</dbReference>
<proteinExistence type="inferred from homology"/>
<dbReference type="SUPFAM" id="SSF52540">
    <property type="entry name" value="P-loop containing nucleoside triphosphate hydrolases"/>
    <property type="match status" value="1"/>
</dbReference>
<reference evidence="5" key="1">
    <citation type="journal article" date="2024" name="Antonie Van Leeuwenhoek">
        <title>Bradyrhizobium ontarionense sp. nov., a novel bacterial symbiont isolated from Aeschynomene indica (Indian jointvetch), harbours photosynthesis, nitrogen fixation and nitrous oxide (N2O) reductase genes.</title>
        <authorList>
            <person name="Bromfield E.S.P."/>
            <person name="Cloutier S."/>
        </authorList>
    </citation>
    <scope>NUCLEOTIDE SEQUENCE</scope>
    <source>
        <strain evidence="5">A19</strain>
    </source>
</reference>
<evidence type="ECO:0000256" key="2">
    <source>
        <dbReference type="ARBA" id="ARBA00022741"/>
    </source>
</evidence>
<gene>
    <name evidence="5" type="ORF">LQG66_02200</name>
</gene>
<dbReference type="InterPro" id="IPR050221">
    <property type="entry name" value="26S_Proteasome_ATPase"/>
</dbReference>
<dbReference type="CDD" id="cd19481">
    <property type="entry name" value="RecA-like_protease"/>
    <property type="match status" value="1"/>
</dbReference>
<dbReference type="GO" id="GO:0005524">
    <property type="term" value="F:ATP binding"/>
    <property type="evidence" value="ECO:0007669"/>
    <property type="project" value="UniProtKB-KW"/>
</dbReference>
<dbReference type="InterPro" id="IPR027417">
    <property type="entry name" value="P-loop_NTPase"/>
</dbReference>
<evidence type="ECO:0000313" key="5">
    <source>
        <dbReference type="EMBL" id="UFZ05157.1"/>
    </source>
</evidence>
<organism evidence="5 6">
    <name type="scientific">Bradyrhizobium ontarionense</name>
    <dbReference type="NCBI Taxonomy" id="2898149"/>
    <lineage>
        <taxon>Bacteria</taxon>
        <taxon>Pseudomonadati</taxon>
        <taxon>Pseudomonadota</taxon>
        <taxon>Alphaproteobacteria</taxon>
        <taxon>Hyphomicrobiales</taxon>
        <taxon>Nitrobacteraceae</taxon>
        <taxon>Bradyrhizobium</taxon>
    </lineage>
</organism>
<sequence>MAAIAMDAGGNAGGMVSALEQNATDLDGELNWLAQLIDARFKLYFNLEGTEPVAPPEPSDLSRSSSPYATFLRELKCDFAERVALVLALAPHLRPQILDVFFTRNQTFDRRFTEFGGVRREADGDFWPTGETLAFIIGGTDLAVRFRLQALFEPDHPFARRGLLRAASGGDEPPMKARLTLSEDALSLFTRGEQRRPSFGAHFPAQLVETGLDWSDLVLHPATRQGLGQIESWIAHGPTLMHDWRMAAKLRPGYRSLFYGPPGTGKTMTACLLGKSTGRHVYRVDLSMVVSKFIGETEKNLAAVFNQAEGRNWILLFDEADALFGKRSETRDAHDRYANQEIAFLLQRIESFDGIAILASNLRDNIDDAFARRFESVIYFPLPRPEEREQLWRQGFSPKAQFAGDLDLSKIARDYTLSGGSIMNVIRLASLQSLKDNERPIGRDDLVAAIRTEMIKEGRAA</sequence>
<accession>A0ABY3RDU4</accession>
<comment type="similarity">
    <text evidence="1">Belongs to the AAA ATPase family.</text>
</comment>
<dbReference type="RefSeq" id="WP_231322948.1">
    <property type="nucleotide sequence ID" value="NZ_CP088156.1"/>
</dbReference>
<evidence type="ECO:0000256" key="1">
    <source>
        <dbReference type="ARBA" id="ARBA00006914"/>
    </source>
</evidence>
<keyword evidence="2" id="KW-0547">Nucleotide-binding</keyword>
<keyword evidence="3 5" id="KW-0067">ATP-binding</keyword>
<dbReference type="PANTHER" id="PTHR23073">
    <property type="entry name" value="26S PROTEASOME REGULATORY SUBUNIT"/>
    <property type="match status" value="1"/>
</dbReference>
<protein>
    <submittedName>
        <fullName evidence="5">ATP-binding protein</fullName>
    </submittedName>
</protein>
<name>A0ABY3RDU4_9BRAD</name>